<dbReference type="Proteomes" id="UP000249638">
    <property type="component" value="Unassembled WGS sequence"/>
</dbReference>
<dbReference type="SUPFAM" id="SSF53335">
    <property type="entry name" value="S-adenosyl-L-methionine-dependent methyltransferases"/>
    <property type="match status" value="1"/>
</dbReference>
<evidence type="ECO:0000256" key="1">
    <source>
        <dbReference type="ARBA" id="ARBA00008138"/>
    </source>
</evidence>
<dbReference type="Pfam" id="PF04072">
    <property type="entry name" value="LCM"/>
    <property type="match status" value="1"/>
</dbReference>
<dbReference type="GO" id="GO:0032259">
    <property type="term" value="P:methylation"/>
    <property type="evidence" value="ECO:0007669"/>
    <property type="project" value="UniProtKB-KW"/>
</dbReference>
<dbReference type="InterPro" id="IPR029063">
    <property type="entry name" value="SAM-dependent_MTases_sf"/>
</dbReference>
<keyword evidence="2 4" id="KW-0489">Methyltransferase</keyword>
<dbReference type="AlphaFoldDB" id="A0A2W7NPW8"/>
<evidence type="ECO:0000256" key="4">
    <source>
        <dbReference type="RuleBase" id="RU362030"/>
    </source>
</evidence>
<dbReference type="PANTHER" id="PTHR43619:SF2">
    <property type="entry name" value="S-ADENOSYL-L-METHIONINE-DEPENDENT METHYLTRANSFERASES SUPERFAMILY PROTEIN"/>
    <property type="match status" value="1"/>
</dbReference>
<dbReference type="PANTHER" id="PTHR43619">
    <property type="entry name" value="S-ADENOSYL-L-METHIONINE-DEPENDENT METHYLTRANSFERASE YKTD-RELATED"/>
    <property type="match status" value="1"/>
</dbReference>
<reference evidence="5" key="1">
    <citation type="submission" date="2018-06" db="EMBL/GenBank/DDBJ databases">
        <title>Genomic Encyclopedia of Type Strains, Phase IV (KMG-V): Genome sequencing to study the core and pangenomes of soil and plant-associated prokaryotes.</title>
        <authorList>
            <person name="Whitman W."/>
        </authorList>
    </citation>
    <scope>NUCLEOTIDE SEQUENCE [LARGE SCALE GENOMIC DNA]</scope>
    <source>
        <strain evidence="5">MLR2-44</strain>
    </source>
</reference>
<organism evidence="5 6">
    <name type="scientific">Cupriavidus phytorum</name>
    <dbReference type="NCBI Taxonomy" id="3024399"/>
    <lineage>
        <taxon>Bacteria</taxon>
        <taxon>Pseudomonadati</taxon>
        <taxon>Pseudomonadota</taxon>
        <taxon>Betaproteobacteria</taxon>
        <taxon>Burkholderiales</taxon>
        <taxon>Burkholderiaceae</taxon>
        <taxon>Cupriavidus</taxon>
    </lineage>
</organism>
<evidence type="ECO:0000313" key="5">
    <source>
        <dbReference type="EMBL" id="PZX21816.1"/>
    </source>
</evidence>
<evidence type="ECO:0000256" key="2">
    <source>
        <dbReference type="ARBA" id="ARBA00022603"/>
    </source>
</evidence>
<dbReference type="NCBIfam" id="TIGR00027">
    <property type="entry name" value="mthyl_TIGR00027"/>
    <property type="match status" value="1"/>
</dbReference>
<comment type="function">
    <text evidence="4">Exhibits S-adenosyl-L-methionine-dependent methyltransferase activity.</text>
</comment>
<dbReference type="InterPro" id="IPR011610">
    <property type="entry name" value="SAM_mthyl_Trfase_ML2640-like"/>
</dbReference>
<dbReference type="EC" id="2.1.1.-" evidence="4"/>
<comment type="similarity">
    <text evidence="1 4">Belongs to the UPF0677 family.</text>
</comment>
<sequence length="288" mass="31223">MLDHPDPGGTPPSTSALTMALARAAHQLLDTPTLLEDPFVFDVLGRGLARQTIVDPFSYNAPMLRTLRAAVVARSRFAEDRLKVGLSAGVRQVVILGAGLDTLSLRIPTDTQCVEIDRGEAQRWKLERLRECGIALPSHVAYVAADLAAIHLPELLACHGIRPDAATFFSCLGVLPYLDAAWAMRVLESVATHAPGSEIVFDARVPRASLPPVERWMDEIAAQSFAASGEPWLSDFDPDTLRTTLCECGFSDVECLSADALNARYFARRRDGLQTVGGGLRLYRATVG</sequence>
<protein>
    <recommendedName>
        <fullName evidence="4">S-adenosyl-L-methionine-dependent methyltransferase</fullName>
        <ecNumber evidence="4">2.1.1.-</ecNumber>
    </recommendedName>
</protein>
<accession>A0A2W7NPW8</accession>
<name>A0A2W7NPW8_9BURK</name>
<evidence type="ECO:0000313" key="6">
    <source>
        <dbReference type="Proteomes" id="UP000249638"/>
    </source>
</evidence>
<dbReference type="Gene3D" id="3.40.50.150">
    <property type="entry name" value="Vaccinia Virus protein VP39"/>
    <property type="match status" value="1"/>
</dbReference>
<comment type="caution">
    <text evidence="5">The sequence shown here is derived from an EMBL/GenBank/DDBJ whole genome shotgun (WGS) entry which is preliminary data.</text>
</comment>
<dbReference type="GO" id="GO:0008168">
    <property type="term" value="F:methyltransferase activity"/>
    <property type="evidence" value="ECO:0007669"/>
    <property type="project" value="UniProtKB-UniRule"/>
</dbReference>
<dbReference type="EMBL" id="QKZN01000017">
    <property type="protein sequence ID" value="PZX21816.1"/>
    <property type="molecule type" value="Genomic_DNA"/>
</dbReference>
<proteinExistence type="inferred from homology"/>
<keyword evidence="3" id="KW-0808">Transferase</keyword>
<keyword evidence="6" id="KW-1185">Reference proteome</keyword>
<gene>
    <name evidence="5" type="ORF">C7416_11783</name>
</gene>
<keyword evidence="4" id="KW-0949">S-adenosyl-L-methionine</keyword>
<evidence type="ECO:0000256" key="3">
    <source>
        <dbReference type="ARBA" id="ARBA00022679"/>
    </source>
</evidence>
<dbReference type="InterPro" id="IPR007213">
    <property type="entry name" value="Ppm1/Ppm2/Tcmp"/>
</dbReference>